<evidence type="ECO:0000256" key="1">
    <source>
        <dbReference type="SAM" id="Coils"/>
    </source>
</evidence>
<dbReference type="RefSeq" id="WP_094091563.1">
    <property type="nucleotide sequence ID" value="NZ_CP016397.1"/>
</dbReference>
<organism evidence="3 4">
    <name type="scientific">Legionella clemsonensis</name>
    <dbReference type="NCBI Taxonomy" id="1867846"/>
    <lineage>
        <taxon>Bacteria</taxon>
        <taxon>Pseudomonadati</taxon>
        <taxon>Pseudomonadota</taxon>
        <taxon>Gammaproteobacteria</taxon>
        <taxon>Legionellales</taxon>
        <taxon>Legionellaceae</taxon>
        <taxon>Legionella</taxon>
    </lineage>
</organism>
<keyword evidence="2" id="KW-0472">Membrane</keyword>
<dbReference type="Proteomes" id="UP000201728">
    <property type="component" value="Chromosome"/>
</dbReference>
<sequence>MGKKTAKEKELEYFNKLKNPKVIFINHLQNNKFCNSMAALQEASQKYQQLKMSIKIRPEIALTDAHKKELEDLDEKIRNLIKERFDQFRAKPAPAVDVLQNEVSVVTKDEALSSSEGEDTSLKVTPPKDEVNEEKISTDLPFGSVEHPISHPATHGGKPTLAADPIRLKKLKQINEKLSVLGEKAEELRNYEEAYREVETIIIELNKLNRLYLHTNALSDQDYKAQAEQILSPEKMIKIEEFRGLKMKKVGELLLNLLAAISTAFIGYGIAAAVKGDLLLFRVNTDTKNKVNNLNTEIQTAFAPGA</sequence>
<gene>
    <name evidence="3" type="ORF">clem_10950</name>
</gene>
<keyword evidence="1" id="KW-0175">Coiled coil</keyword>
<feature type="transmembrane region" description="Helical" evidence="2">
    <location>
        <begin position="253"/>
        <end position="274"/>
    </location>
</feature>
<reference evidence="3 4" key="1">
    <citation type="submission" date="2016-07" db="EMBL/GenBank/DDBJ databases">
        <authorList>
            <person name="Hassler H."/>
        </authorList>
    </citation>
    <scope>NUCLEOTIDE SEQUENCE [LARGE SCALE GENOMIC DNA]</scope>
    <source>
        <strain evidence="3 4">CDC-D5610</strain>
    </source>
</reference>
<proteinExistence type="predicted"/>
<keyword evidence="2" id="KW-0812">Transmembrane</keyword>
<accession>A0A222P4G7</accession>
<evidence type="ECO:0000256" key="2">
    <source>
        <dbReference type="SAM" id="Phobius"/>
    </source>
</evidence>
<dbReference type="AlphaFoldDB" id="A0A222P4G7"/>
<name>A0A222P4G7_9GAMM</name>
<evidence type="ECO:0000313" key="3">
    <source>
        <dbReference type="EMBL" id="ASQ46736.1"/>
    </source>
</evidence>
<dbReference type="EMBL" id="CP016397">
    <property type="protein sequence ID" value="ASQ46736.1"/>
    <property type="molecule type" value="Genomic_DNA"/>
</dbReference>
<feature type="coiled-coil region" evidence="1">
    <location>
        <begin position="171"/>
        <end position="211"/>
    </location>
</feature>
<evidence type="ECO:0000313" key="4">
    <source>
        <dbReference type="Proteomes" id="UP000201728"/>
    </source>
</evidence>
<keyword evidence="4" id="KW-1185">Reference proteome</keyword>
<dbReference type="OrthoDB" id="5639108at2"/>
<keyword evidence="2" id="KW-1133">Transmembrane helix</keyword>
<protein>
    <submittedName>
        <fullName evidence="3">Uncharacterized protein</fullName>
    </submittedName>
</protein>
<dbReference type="KEGG" id="lcd:clem_10950"/>